<evidence type="ECO:0008006" key="4">
    <source>
        <dbReference type="Google" id="ProtNLM"/>
    </source>
</evidence>
<protein>
    <recommendedName>
        <fullName evidence="4">SET domain-containing protein</fullName>
    </recommendedName>
</protein>
<dbReference type="EMBL" id="MKKU01000048">
    <property type="protein sequence ID" value="RNF26285.1"/>
    <property type="molecule type" value="Genomic_DNA"/>
</dbReference>
<dbReference type="AlphaFoldDB" id="A0A3R7N6N1"/>
<dbReference type="GeneID" id="40315045"/>
<reference evidence="2 3" key="1">
    <citation type="journal article" date="2018" name="BMC Genomics">
        <title>Genomic comparison of Trypanosoma conorhini and Trypanosoma rangeli to Trypanosoma cruzi strains of high and low virulence.</title>
        <authorList>
            <person name="Bradwell K.R."/>
            <person name="Koparde V.N."/>
            <person name="Matveyev A.V."/>
            <person name="Serrano M.G."/>
            <person name="Alves J.M."/>
            <person name="Parikh H."/>
            <person name="Huang B."/>
            <person name="Lee V."/>
            <person name="Espinosa-Alvarez O."/>
            <person name="Ortiz P.A."/>
            <person name="Costa-Martins A.G."/>
            <person name="Teixeira M.M."/>
            <person name="Buck G.A."/>
        </authorList>
    </citation>
    <scope>NUCLEOTIDE SEQUENCE [LARGE SCALE GENOMIC DNA]</scope>
    <source>
        <strain evidence="2 3">025E</strain>
    </source>
</reference>
<sequence length="820" mass="89779">MRVEACPILKHEEKPDVAEPFFSLRPFAAGAADASPVTETTNDSHTKDEHESDRVNDGAHGTPAPLEKLPTKDPGWSMSLLAFHQQRYDYFLQAYFGYGVEQRAKCIRQAAQMCMIGLGLQKKSQPRSGDMVHAMRRFLRHSVLAVEGDAVFVKLVPKARLRWCDEGNDHFDDPRQWPNARCIALHYGLPSLTATSGACGPDASTKTLLGVKAEQELEDRKFPAATLIAVVATTPIEEGEAVRLCLRSYHRCLDEAMWYEQLFGPRRNEGSAGASSVTRGQKRFDMWPEGLAFFHGVGARHAGADPVAGFPFTLLDLAEAREIGEGQKGLFAAHPVPYATCFLYCGPAVATKVVEEGRVGAAVKNSTDAATATNAPNTASNSTNSTDAMAVVSASSVAASNPTTSASCDNGTVNNASNNSLDAEDELWSGIPIHDATYALGMGRHGICFGQGLMRYANHRYNISRFGNVELCSVILSVTSEFSALAAELERRRNLASRKRRTKSRNELRRVPNKSTSILNGKRADEVMSAKKRRYRPLVGRRIFLEEHSHFVTIPFFIATTDIEEGQQLLAWTYGEEYDARLERQVVCDGHLVPYADATVLDTRVPVGRWQCYKGDYRHGMGVSDIVWCRQPSLSGFRDPVDDLFVVLDMPSHGMGYLLLRPLTRGRIAQFQALLEPHHESLDELILLDVCESKALERCIIAHIDTVALLLVDIDYWTLKGVKRTPAASPLAWNSCGCGGGSSCLLRQVVVNAAALRATTRLVLESEHVRMTTANTRVLTGSVWPFLQGRDAAAGPCSRNGAARGSKSGPATTKEASCPL</sequence>
<dbReference type="Proteomes" id="UP000284403">
    <property type="component" value="Unassembled WGS sequence"/>
</dbReference>
<feature type="compositionally biased region" description="Basic and acidic residues" evidence="1">
    <location>
        <begin position="42"/>
        <end position="57"/>
    </location>
</feature>
<feature type="compositionally biased region" description="Polar residues" evidence="1">
    <location>
        <begin position="809"/>
        <end position="820"/>
    </location>
</feature>
<organism evidence="2 3">
    <name type="scientific">Trypanosoma conorhini</name>
    <dbReference type="NCBI Taxonomy" id="83891"/>
    <lineage>
        <taxon>Eukaryota</taxon>
        <taxon>Discoba</taxon>
        <taxon>Euglenozoa</taxon>
        <taxon>Kinetoplastea</taxon>
        <taxon>Metakinetoplastina</taxon>
        <taxon>Trypanosomatida</taxon>
        <taxon>Trypanosomatidae</taxon>
        <taxon>Trypanosoma</taxon>
    </lineage>
</organism>
<dbReference type="OrthoDB" id="273342at2759"/>
<name>A0A3R7N6N1_9TRYP</name>
<feature type="region of interest" description="Disordered" evidence="1">
    <location>
        <begin position="31"/>
        <end position="71"/>
    </location>
</feature>
<evidence type="ECO:0000313" key="3">
    <source>
        <dbReference type="Proteomes" id="UP000284403"/>
    </source>
</evidence>
<evidence type="ECO:0000313" key="2">
    <source>
        <dbReference type="EMBL" id="RNF26285.1"/>
    </source>
</evidence>
<accession>A0A3R7N6N1</accession>
<dbReference type="RefSeq" id="XP_029231491.1">
    <property type="nucleotide sequence ID" value="XM_029368372.1"/>
</dbReference>
<gene>
    <name evidence="2" type="ORF">Tco025E_01434</name>
</gene>
<proteinExistence type="predicted"/>
<comment type="caution">
    <text evidence="2">The sequence shown here is derived from an EMBL/GenBank/DDBJ whole genome shotgun (WGS) entry which is preliminary data.</text>
</comment>
<evidence type="ECO:0000256" key="1">
    <source>
        <dbReference type="SAM" id="MobiDB-lite"/>
    </source>
</evidence>
<keyword evidence="3" id="KW-1185">Reference proteome</keyword>
<feature type="region of interest" description="Disordered" evidence="1">
    <location>
        <begin position="796"/>
        <end position="820"/>
    </location>
</feature>